<gene>
    <name evidence="1" type="ORF">CHUDEA2_1220</name>
    <name evidence="2" type="ORF">GY17_00003483</name>
</gene>
<dbReference type="VEuPathDB" id="CryptoDB:Chro.20134"/>
<name>A0A0S4TB91_CRYHO</name>
<dbReference type="Proteomes" id="UP001429100">
    <property type="component" value="Unassembled WGS sequence"/>
</dbReference>
<dbReference type="Proteomes" id="UP000199752">
    <property type="component" value="Chromosome 2"/>
</dbReference>
<evidence type="ECO:0008006" key="4">
    <source>
        <dbReference type="Google" id="ProtNLM"/>
    </source>
</evidence>
<evidence type="ECO:0000313" key="1">
    <source>
        <dbReference type="EMBL" id="CUV04477.1"/>
    </source>
</evidence>
<dbReference type="VEuPathDB" id="CryptoDB:ChTU502y2012_420g0080"/>
<protein>
    <recommendedName>
        <fullName evidence="4">Protein kinase domain-containing protein</fullName>
    </recommendedName>
</protein>
<dbReference type="EMBL" id="LN877948">
    <property type="protein sequence ID" value="CUV04477.1"/>
    <property type="molecule type" value="Genomic_DNA"/>
</dbReference>
<sequence length="571" mass="66107">MQANQMVELKALQSLREIYDESQVIKVNLKIPKYVCLVSKLDGYKNPYFFDDELECWEGRDCTISGRFKFSASEGIQLIKESICLHPKTESIMIFITKNPGDFANKENNMGIKLLKRQYKMLKSSICFFEKQEINKYYEYPLSPTNRNINNSLNLQTSWKTLKIFWFEECNLIGREGTFLALGVEMPFRRSLSSLMIPGNYFDFNTLADAKLNYIIGLINLVIKYISVIRNVFCNTFYLPVFLSTDSILLDIERSIEESILNITEITITDIGEKSNLDIIEYSTFGNPDCLYPILNICKNNRYLSPEIAISYFIECFLRKNRENSAMKIEKIQNIYDCFDPNILKNALNERILNKWQPLIFSGDIIFQDKNNNVYNALNNQDKITDLIIQKEVNLIVKIGMPSIVFSLGLLISNIFGGKDLFVSCDNDILHSVDCLCEWNSCGDFVPFIGRVKEGNVMNSLSGRRNQSVEDIMPELNPKSGSHPHTLQLNNKIQKLLWGCLNFTPCQRLTLAQVEYELRRINDDLAFIYQQRINKFDTKSTRSVRWFNKLKANLKKNDKSRSSENNININL</sequence>
<accession>A0A0S4TB91</accession>
<evidence type="ECO:0000313" key="2">
    <source>
        <dbReference type="EMBL" id="PPS96660.1"/>
    </source>
</evidence>
<evidence type="ECO:0000313" key="3">
    <source>
        <dbReference type="Proteomes" id="UP001429100"/>
    </source>
</evidence>
<reference evidence="1" key="2">
    <citation type="submission" date="2015-08" db="EMBL/GenBank/DDBJ databases">
        <authorList>
            <person name="Babu N.S."/>
            <person name="Beckwith C.J."/>
            <person name="Beseler K.G."/>
            <person name="Brison A."/>
            <person name="Carone J.V."/>
            <person name="Caskin T.P."/>
            <person name="Diamond M."/>
            <person name="Durham M.E."/>
            <person name="Foxe J.M."/>
            <person name="Go M."/>
            <person name="Henderson B.A."/>
            <person name="Jones I.B."/>
            <person name="McGettigan J.A."/>
            <person name="Micheletti S.J."/>
            <person name="Nasrallah M.E."/>
            <person name="Ortiz D."/>
            <person name="Piller C.R."/>
            <person name="Privatt S.R."/>
            <person name="Schneider S.L."/>
            <person name="Sharp S."/>
            <person name="Smith T.C."/>
            <person name="Stanton J.D."/>
            <person name="Ullery H.E."/>
            <person name="Wilson R.J."/>
            <person name="Serrano M.G."/>
            <person name="Buck G."/>
            <person name="Lee V."/>
            <person name="Wang Y."/>
            <person name="Carvalho R."/>
            <person name="Voegtly L."/>
            <person name="Shi R."/>
            <person name="Duckworth R."/>
            <person name="Johnson A."/>
            <person name="Loviza R."/>
            <person name="Walstead R."/>
            <person name="Shah Z."/>
            <person name="Kiflezghi M."/>
            <person name="Wade K."/>
            <person name="Ball S.L."/>
            <person name="Bradley K.W."/>
            <person name="Asai D.J."/>
            <person name="Bowman C.A."/>
            <person name="Russell D.A."/>
            <person name="Pope W.H."/>
            <person name="Jacobs-Sera D."/>
            <person name="Hendrix R.W."/>
            <person name="Hatfull G.F."/>
        </authorList>
    </citation>
    <scope>NUCLEOTIDE SEQUENCE [LARGE SCALE GENOMIC DNA]</scope>
</reference>
<dbReference type="EMBL" id="JTAI01000037">
    <property type="protein sequence ID" value="PPS96660.1"/>
    <property type="molecule type" value="Genomic_DNA"/>
</dbReference>
<proteinExistence type="predicted"/>
<dbReference type="VEuPathDB" id="CryptoDB:GY17_00003483"/>
<dbReference type="VEuPathDB" id="CryptoDB:CHUDEA2_1220"/>
<organism evidence="1">
    <name type="scientific">Cryptosporidium hominis</name>
    <dbReference type="NCBI Taxonomy" id="237895"/>
    <lineage>
        <taxon>Eukaryota</taxon>
        <taxon>Sar</taxon>
        <taxon>Alveolata</taxon>
        <taxon>Apicomplexa</taxon>
        <taxon>Conoidasida</taxon>
        <taxon>Coccidia</taxon>
        <taxon>Eucoccidiorida</taxon>
        <taxon>Eimeriorina</taxon>
        <taxon>Cryptosporidiidae</taxon>
        <taxon>Cryptosporidium</taxon>
    </lineage>
</organism>
<reference evidence="2 3" key="3">
    <citation type="submission" date="2017-10" db="EMBL/GenBank/DDBJ databases">
        <title>Consistent, comparative and evidence-based genome annotation and re-annotation for the closely-related species, Cryptosporidium parvum, C. hominis and C. tyzzeri.</title>
        <authorList>
            <person name="Baptista R.P."/>
            <person name="Li Y."/>
            <person name="Sateriale A."/>
            <person name="Striepen B."/>
            <person name="Kissinger J.C."/>
        </authorList>
    </citation>
    <scope>NUCLEOTIDE SEQUENCE [LARGE SCALE GENOMIC DNA]</scope>
    <source>
        <strain evidence="2">30976</strain>
    </source>
</reference>
<reference evidence="2 3" key="1">
    <citation type="submission" date="2014-11" db="EMBL/GenBank/DDBJ databases">
        <title>Comparative genomic analysis of Cryptosporidium hominis reveals occurrence of genetic recombination in virulent subtypes.</title>
        <authorList>
            <person name="Guo Y."/>
            <person name="Tang K."/>
            <person name="Frace M."/>
            <person name="Li N."/>
            <person name="Roellig D.M."/>
            <person name="Sammons S."/>
            <person name="Knipe K."/>
            <person name="Rowe L."/>
            <person name="Feng Y."/>
            <person name="Xiao L."/>
        </authorList>
    </citation>
    <scope>NUCLEOTIDE SEQUENCE [LARGE SCALE GENOMIC DNA]</scope>
    <source>
        <strain evidence="2">30976</strain>
    </source>
</reference>
<dbReference type="OrthoDB" id="336882at2759"/>
<dbReference type="AlphaFoldDB" id="A0A0S4TB91"/>
<keyword evidence="3" id="KW-1185">Reference proteome</keyword>